<protein>
    <submittedName>
        <fullName evidence="5">Pilin</fullName>
    </submittedName>
</protein>
<dbReference type="InterPro" id="IPR012902">
    <property type="entry name" value="N_methyl_site"/>
</dbReference>
<sequence>MKNQKGFTLIELMIVVAIIAILAAIALPAYQDYVAKSQVTSGLAEITGAKTAYEVGVNEGQAAAYYTAANMGLAGTTARCSTQTVNPPAAGVHANALQCTLAGNPRVATAVVNLARAADGTWACTVINRPASWKDSYLPGGCTAP</sequence>
<gene>
    <name evidence="5" type="ORF">SNE33_01980</name>
</gene>
<dbReference type="NCBIfam" id="TIGR02532">
    <property type="entry name" value="IV_pilin_GFxxxE"/>
    <property type="match status" value="1"/>
</dbReference>
<feature type="transmembrane region" description="Helical" evidence="4">
    <location>
        <begin position="12"/>
        <end position="30"/>
    </location>
</feature>
<accession>A0ABU7YMB8</accession>
<dbReference type="SUPFAM" id="SSF54523">
    <property type="entry name" value="Pili subunits"/>
    <property type="match status" value="1"/>
</dbReference>
<dbReference type="EMBL" id="JAXGFO010000005">
    <property type="protein sequence ID" value="MEG3156684.1"/>
    <property type="molecule type" value="Genomic_DNA"/>
</dbReference>
<keyword evidence="4" id="KW-1133">Transmembrane helix</keyword>
<comment type="caution">
    <text evidence="5">The sequence shown here is derived from an EMBL/GenBank/DDBJ whole genome shotgun (WGS) entry which is preliminary data.</text>
</comment>
<evidence type="ECO:0000256" key="3">
    <source>
        <dbReference type="RuleBase" id="RU000389"/>
    </source>
</evidence>
<dbReference type="Pfam" id="PF00114">
    <property type="entry name" value="Pilin"/>
    <property type="match status" value="1"/>
</dbReference>
<dbReference type="InterPro" id="IPR045584">
    <property type="entry name" value="Pilin-like"/>
</dbReference>
<evidence type="ECO:0000256" key="2">
    <source>
        <dbReference type="ARBA" id="ARBA00022481"/>
    </source>
</evidence>
<proteinExistence type="inferred from homology"/>
<dbReference type="PANTHER" id="PTHR30093:SF34">
    <property type="entry name" value="PREPILIN PEPTIDASE-DEPENDENT PROTEIN D"/>
    <property type="match status" value="1"/>
</dbReference>
<keyword evidence="4" id="KW-0472">Membrane</keyword>
<keyword evidence="4" id="KW-0812">Transmembrane</keyword>
<keyword evidence="6" id="KW-1185">Reference proteome</keyword>
<reference evidence="5 6" key="1">
    <citation type="journal article" date="2017" name="Curr. Microbiol.">
        <title>Lysobacter zhanggongensis sp. nov. Isolated from a Pit Mud.</title>
        <authorList>
            <person name="Zhang X.F."/>
            <person name="Wang H.H."/>
            <person name="Sun X.Y."/>
            <person name="Pan C.M."/>
        </authorList>
    </citation>
    <scope>NUCLEOTIDE SEQUENCE [LARGE SCALE GENOMIC DNA]</scope>
    <source>
        <strain evidence="5 6">ZGLJ7-1</strain>
    </source>
</reference>
<comment type="similarity">
    <text evidence="1 3">Belongs to the N-Me-Phe pilin family.</text>
</comment>
<evidence type="ECO:0000313" key="6">
    <source>
        <dbReference type="Proteomes" id="UP001334501"/>
    </source>
</evidence>
<keyword evidence="2" id="KW-0488">Methylation</keyword>
<dbReference type="PANTHER" id="PTHR30093">
    <property type="entry name" value="GENERAL SECRETION PATHWAY PROTEIN G"/>
    <property type="match status" value="1"/>
</dbReference>
<evidence type="ECO:0000256" key="1">
    <source>
        <dbReference type="ARBA" id="ARBA00005233"/>
    </source>
</evidence>
<dbReference type="Pfam" id="PF07963">
    <property type="entry name" value="N_methyl"/>
    <property type="match status" value="1"/>
</dbReference>
<dbReference type="RefSeq" id="WP_412699043.1">
    <property type="nucleotide sequence ID" value="NZ_JAXGFO010000005.1"/>
</dbReference>
<dbReference type="Proteomes" id="UP001334501">
    <property type="component" value="Unassembled WGS sequence"/>
</dbReference>
<dbReference type="Gene3D" id="3.30.700.10">
    <property type="entry name" value="Glycoprotein, Type 4 Pilin"/>
    <property type="match status" value="1"/>
</dbReference>
<evidence type="ECO:0000256" key="4">
    <source>
        <dbReference type="SAM" id="Phobius"/>
    </source>
</evidence>
<organism evidence="5 6">
    <name type="scientific">Lysobacter zhanggongensis</name>
    <dbReference type="NCBI Taxonomy" id="1774951"/>
    <lineage>
        <taxon>Bacteria</taxon>
        <taxon>Pseudomonadati</taxon>
        <taxon>Pseudomonadota</taxon>
        <taxon>Gammaproteobacteria</taxon>
        <taxon>Lysobacterales</taxon>
        <taxon>Lysobacteraceae</taxon>
        <taxon>Lysobacter</taxon>
    </lineage>
</organism>
<evidence type="ECO:0000313" key="5">
    <source>
        <dbReference type="EMBL" id="MEG3156684.1"/>
    </source>
</evidence>
<dbReference type="PROSITE" id="PS00409">
    <property type="entry name" value="PROKAR_NTER_METHYL"/>
    <property type="match status" value="1"/>
</dbReference>
<name>A0ABU7YMB8_9GAMM</name>
<dbReference type="InterPro" id="IPR001082">
    <property type="entry name" value="Pilin"/>
</dbReference>
<keyword evidence="3" id="KW-0281">Fimbrium</keyword>